<keyword evidence="4" id="KW-0175">Coiled coil</keyword>
<organism evidence="6 7">
    <name type="scientific">Arcanobacterium bovis</name>
    <dbReference type="NCBI Taxonomy" id="2529275"/>
    <lineage>
        <taxon>Bacteria</taxon>
        <taxon>Bacillati</taxon>
        <taxon>Actinomycetota</taxon>
        <taxon>Actinomycetes</taxon>
        <taxon>Actinomycetales</taxon>
        <taxon>Actinomycetaceae</taxon>
        <taxon>Arcanobacterium</taxon>
    </lineage>
</organism>
<evidence type="ECO:0000256" key="1">
    <source>
        <dbReference type="ARBA" id="ARBA00006930"/>
    </source>
</evidence>
<comment type="subunit">
    <text evidence="2">Heterodimer of SbcC and SbcD.</text>
</comment>
<accession>A0A4Q9UZS4</accession>
<keyword evidence="7" id="KW-1185">Reference proteome</keyword>
<dbReference type="InterPro" id="IPR027417">
    <property type="entry name" value="P-loop_NTPase"/>
</dbReference>
<evidence type="ECO:0000313" key="6">
    <source>
        <dbReference type="EMBL" id="TBW21535.1"/>
    </source>
</evidence>
<comment type="similarity">
    <text evidence="1">Belongs to the SMC family. SbcC subfamily.</text>
</comment>
<feature type="coiled-coil region" evidence="4">
    <location>
        <begin position="303"/>
        <end position="363"/>
    </location>
</feature>
<gene>
    <name evidence="6" type="ORF">EZJ44_06260</name>
</gene>
<name>A0A4Q9UZS4_9ACTO</name>
<reference evidence="6 7" key="1">
    <citation type="submission" date="2019-02" db="EMBL/GenBank/DDBJ databases">
        <title>Arcanobacterium bovis sp. nov., isolated from the milk of a cow with mastitis.</title>
        <authorList>
            <person name="Sammra O."/>
            <person name="Foster G."/>
            <person name="Hassan A."/>
            <person name="Alssahen M."/>
            <person name="Laemmler C."/>
            <person name="Borowiak M."/>
            <person name="Malorny B."/>
            <person name="Abdulmawjood A."/>
        </authorList>
    </citation>
    <scope>NUCLEOTIDE SEQUENCE [LARGE SCALE GENOMIC DNA]</scope>
    <source>
        <strain evidence="6 7">C605018/01/1</strain>
    </source>
</reference>
<dbReference type="GO" id="GO:0006302">
    <property type="term" value="P:double-strand break repair"/>
    <property type="evidence" value="ECO:0007669"/>
    <property type="project" value="InterPro"/>
</dbReference>
<feature type="coiled-coil region" evidence="4">
    <location>
        <begin position="405"/>
        <end position="447"/>
    </location>
</feature>
<dbReference type="AlphaFoldDB" id="A0A4Q9UZS4"/>
<feature type="coiled-coil region" evidence="4">
    <location>
        <begin position="767"/>
        <end position="824"/>
    </location>
</feature>
<evidence type="ECO:0000259" key="5">
    <source>
        <dbReference type="Pfam" id="PF13476"/>
    </source>
</evidence>
<dbReference type="Gene3D" id="3.40.50.300">
    <property type="entry name" value="P-loop containing nucleotide triphosphate hydrolases"/>
    <property type="match status" value="2"/>
</dbReference>
<dbReference type="PANTHER" id="PTHR32114:SF2">
    <property type="entry name" value="ABC TRANSPORTER ABCH.3"/>
    <property type="match status" value="1"/>
</dbReference>
<dbReference type="Pfam" id="PF13476">
    <property type="entry name" value="AAA_23"/>
    <property type="match status" value="1"/>
</dbReference>
<dbReference type="Pfam" id="PF13558">
    <property type="entry name" value="SbcC_Walker_B"/>
    <property type="match status" value="1"/>
</dbReference>
<evidence type="ECO:0000256" key="2">
    <source>
        <dbReference type="ARBA" id="ARBA00011322"/>
    </source>
</evidence>
<dbReference type="PANTHER" id="PTHR32114">
    <property type="entry name" value="ABC TRANSPORTER ABCH.3"/>
    <property type="match status" value="1"/>
</dbReference>
<feature type="domain" description="Rad50/SbcC-type AAA" evidence="5">
    <location>
        <begin position="5"/>
        <end position="239"/>
    </location>
</feature>
<dbReference type="EMBL" id="SJDT01000004">
    <property type="protein sequence ID" value="TBW21535.1"/>
    <property type="molecule type" value="Genomic_DNA"/>
</dbReference>
<dbReference type="GO" id="GO:0016887">
    <property type="term" value="F:ATP hydrolysis activity"/>
    <property type="evidence" value="ECO:0007669"/>
    <property type="project" value="InterPro"/>
</dbReference>
<evidence type="ECO:0000256" key="4">
    <source>
        <dbReference type="SAM" id="Coils"/>
    </source>
</evidence>
<protein>
    <recommendedName>
        <fullName evidence="3">Nuclease SbcCD subunit C</fullName>
    </recommendedName>
</protein>
<dbReference type="RefSeq" id="WP_131281394.1">
    <property type="nucleotide sequence ID" value="NZ_JBHSLR010000006.1"/>
</dbReference>
<feature type="coiled-coil region" evidence="4">
    <location>
        <begin position="197"/>
        <end position="224"/>
    </location>
</feature>
<proteinExistence type="inferred from homology"/>
<dbReference type="Proteomes" id="UP000293036">
    <property type="component" value="Unassembled WGS sequence"/>
</dbReference>
<feature type="coiled-coil region" evidence="4">
    <location>
        <begin position="581"/>
        <end position="679"/>
    </location>
</feature>
<sequence>MIIRRLEFCGIGPFGGEHVIDFDQLTESGIFLLDGPTGSGKSSIIDAIVFALYGDVAGKESSQERIRSTHTPPNTESWVDLVFSVASGTYRVRRTPQWERPKKNGSGTTKVNQSATLWKLSESAVDEQAWDSGEPISTQAREVGIELRAILALDKKQFAQTVVLPQGQFADFLRLKSSEREPLLETIFDTSNYRLFADTLKRQASDLEKQVQQAAQTYRQALSTWLEISDLSDDIRQQLRSLEESALAFDVPSDPQCDADLLAFVADTVAVFADQAAQRTEEALAAQGTEETARAAFEETLKVLEAIAEHKSAAQQLNELDKQQNVRNQNQVALEAHQEARPLAQQLDEADEAREQLKFVYEQAADALDPAYFASVESQFETWLASDSDDDVTQNVPDFDFSAILSELEERRARLSETIGSLQGLAAEEAEIEQRRAELHQRKAERDECAAMITEITESRTKLPAEIARIIAELAAAQTLQADLGSLEAQRTQLSQQGKLFAQHAVLTEKISAHETVVGDLFDKHRKAKEHFDLLTNQWIASTAANLAEQLVEGAPCPVCGSCEHPHRAEPSPTHTTREQVDLAQNALQAATNDLDEANTELTKLKAQLSATAADLGDVTREELQNRQGELDTQYADAQKAVHTAQTLSTRLEAKREESEDLAEKLAAAQSQHAELKTACELETIALAKDATRLATARAGFTSVREHIESLQKAQANTREQVKYIDSLSEAAHTLHSILLKIVAGIAASSFPSAVAVREAILTEDSVTQLRRAIRAHDDALSALKAKLAEPRFANLPDESTIDLNRFEAELAKAKEARSEADTRAAHAQRFASDTQRLSLPLQTASAAWHKLAAEAGPVLRLADIAQAGRSSRTRVPLSMWVLLKRFEMVVDRANEHLAQISGGRYELRRSNEGNRIQKTGLGLSIIDRDGSPQGDVERSTASLSGGETFYTSLALALALAEVVQEENGGIRIDTLIIDEGFGTLSDDVRDAVMKTLSTLTAHGRKVGIVSHVEELKQMIPNRISITPSAHGGSDLTVTA</sequence>
<dbReference type="OrthoDB" id="9795626at2"/>
<comment type="caution">
    <text evidence="6">The sequence shown here is derived from an EMBL/GenBank/DDBJ whole genome shotgun (WGS) entry which is preliminary data.</text>
</comment>
<dbReference type="InterPro" id="IPR038729">
    <property type="entry name" value="Rad50/SbcC_AAA"/>
</dbReference>
<evidence type="ECO:0000313" key="7">
    <source>
        <dbReference type="Proteomes" id="UP000293036"/>
    </source>
</evidence>
<evidence type="ECO:0000256" key="3">
    <source>
        <dbReference type="ARBA" id="ARBA00013368"/>
    </source>
</evidence>
<dbReference type="SUPFAM" id="SSF52540">
    <property type="entry name" value="P-loop containing nucleoside triphosphate hydrolases"/>
    <property type="match status" value="1"/>
</dbReference>